<dbReference type="InterPro" id="IPR026262">
    <property type="entry name" value="DinJ"/>
</dbReference>
<dbReference type="InterPro" id="IPR007337">
    <property type="entry name" value="RelB/DinJ"/>
</dbReference>
<evidence type="ECO:0000313" key="5">
    <source>
        <dbReference type="Proteomes" id="UP000232164"/>
    </source>
</evidence>
<dbReference type="GO" id="GO:0000987">
    <property type="term" value="F:cis-regulatory region sequence-specific DNA binding"/>
    <property type="evidence" value="ECO:0007669"/>
    <property type="project" value="InterPro"/>
</dbReference>
<dbReference type="Proteomes" id="UP000232164">
    <property type="component" value="Unassembled WGS sequence"/>
</dbReference>
<dbReference type="Gene3D" id="1.10.1220.10">
    <property type="entry name" value="Met repressor-like"/>
    <property type="match status" value="1"/>
</dbReference>
<evidence type="ECO:0000313" key="6">
    <source>
        <dbReference type="Proteomes" id="UP001060123"/>
    </source>
</evidence>
<evidence type="ECO:0000313" key="3">
    <source>
        <dbReference type="EMBL" id="PKA45196.1"/>
    </source>
</evidence>
<evidence type="ECO:0000256" key="2">
    <source>
        <dbReference type="ARBA" id="ARBA00022649"/>
    </source>
</evidence>
<gene>
    <name evidence="3" type="ORF">CWR43_05280</name>
    <name evidence="4" type="ORF">N2599_31500</name>
</gene>
<accession>A0A2N0DGJ8</accession>
<dbReference type="PANTHER" id="PTHR38781">
    <property type="entry name" value="ANTITOXIN DINJ-RELATED"/>
    <property type="match status" value="1"/>
</dbReference>
<dbReference type="EMBL" id="PIQN01000003">
    <property type="protein sequence ID" value="PKA45196.1"/>
    <property type="molecule type" value="Genomic_DNA"/>
</dbReference>
<dbReference type="Pfam" id="PF04221">
    <property type="entry name" value="RelB"/>
    <property type="match status" value="1"/>
</dbReference>
<dbReference type="PIRSF" id="PIRSF003108">
    <property type="entry name" value="DinJ"/>
    <property type="match status" value="1"/>
</dbReference>
<geneLocation type="plasmid" evidence="4 6">
    <name>pWSM1592_1</name>
</geneLocation>
<reference evidence="3 5" key="1">
    <citation type="submission" date="2017-11" db="EMBL/GenBank/DDBJ databases">
        <authorList>
            <person name="Han C.G."/>
        </authorList>
    </citation>
    <scope>NUCLEOTIDE SEQUENCE [LARGE SCALE GENOMIC DNA]</scope>
    <source>
        <strain evidence="3 5">HCNT1</strain>
    </source>
</reference>
<dbReference type="NCBIfam" id="TIGR02384">
    <property type="entry name" value="RelB_DinJ"/>
    <property type="match status" value="1"/>
</dbReference>
<dbReference type="PANTHER" id="PTHR38781:SF1">
    <property type="entry name" value="ANTITOXIN DINJ-RELATED"/>
    <property type="match status" value="1"/>
</dbReference>
<comment type="similarity">
    <text evidence="1">Belongs to the RelB/DinJ antitoxin family.</text>
</comment>
<protein>
    <submittedName>
        <fullName evidence="3">Type II toxin-antitoxin system RelB/DinJ family antitoxin</fullName>
    </submittedName>
</protein>
<dbReference type="GO" id="GO:0006351">
    <property type="term" value="P:DNA-templated transcription"/>
    <property type="evidence" value="ECO:0007669"/>
    <property type="project" value="TreeGrafter"/>
</dbReference>
<keyword evidence="6" id="KW-1185">Reference proteome</keyword>
<evidence type="ECO:0000256" key="1">
    <source>
        <dbReference type="ARBA" id="ARBA00010562"/>
    </source>
</evidence>
<dbReference type="EMBL" id="CP104144">
    <property type="protein sequence ID" value="UWU17289.1"/>
    <property type="molecule type" value="Genomic_DNA"/>
</dbReference>
<reference evidence="4" key="3">
    <citation type="submission" date="2022-09" db="EMBL/GenBank/DDBJ databases">
        <title>Australian commercial rhizobial inoculants.</title>
        <authorList>
            <person name="Kohlmeier M.G."/>
            <person name="O'Hara G.W."/>
            <person name="Colombi E."/>
            <person name="Ramsay J.P."/>
            <person name="Terpolilli J."/>
        </authorList>
    </citation>
    <scope>NUCLEOTIDE SEQUENCE</scope>
    <source>
        <strain evidence="4">WSM1592</strain>
        <plasmid evidence="4">pWSM1592_1</plasmid>
    </source>
</reference>
<proteinExistence type="inferred from homology"/>
<dbReference type="STRING" id="1041146.GCA_000427985_05210"/>
<dbReference type="AlphaFoldDB" id="A0A2N0DGJ8"/>
<keyword evidence="4" id="KW-0614">Plasmid</keyword>
<dbReference type="RefSeq" id="WP_051336494.1">
    <property type="nucleotide sequence ID" value="NZ_CP104144.1"/>
</dbReference>
<reference evidence="3 5" key="2">
    <citation type="submission" date="2017-12" db="EMBL/GenBank/DDBJ databases">
        <title>Genome sequence of Rhizobium sullae HCNT1 isolated from Sulla coronaria nodules and featuring peculiar denitrification phenotypes.</title>
        <authorList>
            <person name="De Diego-Diaz B."/>
            <person name="Treu L."/>
            <person name="Campanaro S."/>
            <person name="Da Silva Duarte V."/>
            <person name="Basaglia M."/>
            <person name="Favaro L."/>
            <person name="Casella S."/>
            <person name="Squartini A."/>
        </authorList>
    </citation>
    <scope>NUCLEOTIDE SEQUENCE [LARGE SCALE GENOMIC DNA]</scope>
    <source>
        <strain evidence="3 5">HCNT1</strain>
    </source>
</reference>
<dbReference type="InterPro" id="IPR013321">
    <property type="entry name" value="Arc_rbn_hlx_hlx"/>
</dbReference>
<organism evidence="3 5">
    <name type="scientific">Rhizobium sullae</name>
    <name type="common">Rhizobium hedysari</name>
    <dbReference type="NCBI Taxonomy" id="50338"/>
    <lineage>
        <taxon>Bacteria</taxon>
        <taxon>Pseudomonadati</taxon>
        <taxon>Pseudomonadota</taxon>
        <taxon>Alphaproteobacteria</taxon>
        <taxon>Hyphomicrobiales</taxon>
        <taxon>Rhizobiaceae</taxon>
        <taxon>Rhizobium/Agrobacterium group</taxon>
        <taxon>Rhizobium</taxon>
    </lineage>
</organism>
<dbReference type="GO" id="GO:0006355">
    <property type="term" value="P:regulation of DNA-templated transcription"/>
    <property type="evidence" value="ECO:0007669"/>
    <property type="project" value="InterPro"/>
</dbReference>
<sequence>MAANAYVRARIEPSVKDSAALVLDSLGLTTSDIIRIVLTRIARDKALPVELTRPNAKTIAAMEEARAIKAGHGKHF</sequence>
<keyword evidence="2" id="KW-1277">Toxin-antitoxin system</keyword>
<evidence type="ECO:0000313" key="4">
    <source>
        <dbReference type="EMBL" id="UWU17289.1"/>
    </source>
</evidence>
<name>A0A2N0DGJ8_RHISU</name>
<dbReference type="Proteomes" id="UP001060123">
    <property type="component" value="Plasmid pWSM1592_1"/>
</dbReference>
<dbReference type="GO" id="GO:0015643">
    <property type="term" value="F:toxic substance binding"/>
    <property type="evidence" value="ECO:0007669"/>
    <property type="project" value="InterPro"/>
</dbReference>
<dbReference type="GO" id="GO:0044010">
    <property type="term" value="P:single-species biofilm formation"/>
    <property type="evidence" value="ECO:0007669"/>
    <property type="project" value="InterPro"/>
</dbReference>